<proteinExistence type="predicted"/>
<dbReference type="AlphaFoldDB" id="A0A2T5FWD1"/>
<protein>
    <submittedName>
        <fullName evidence="2">Transporter</fullName>
    </submittedName>
</protein>
<dbReference type="SUPFAM" id="SSF56954">
    <property type="entry name" value="Outer membrane efflux proteins (OEP)"/>
    <property type="match status" value="1"/>
</dbReference>
<dbReference type="PANTHER" id="PTHR30203">
    <property type="entry name" value="OUTER MEMBRANE CATION EFFLUX PROTEIN"/>
    <property type="match status" value="1"/>
</dbReference>
<feature type="signal peptide" evidence="1">
    <location>
        <begin position="1"/>
        <end position="19"/>
    </location>
</feature>
<accession>A0A2T5FWD1</accession>
<dbReference type="PANTHER" id="PTHR30203:SF24">
    <property type="entry name" value="BLR4935 PROTEIN"/>
    <property type="match status" value="1"/>
</dbReference>
<organism evidence="2 3">
    <name type="scientific">Sphingomonas oleivorans</name>
    <dbReference type="NCBI Taxonomy" id="1735121"/>
    <lineage>
        <taxon>Bacteria</taxon>
        <taxon>Pseudomonadati</taxon>
        <taxon>Pseudomonadota</taxon>
        <taxon>Alphaproteobacteria</taxon>
        <taxon>Sphingomonadales</taxon>
        <taxon>Sphingomonadaceae</taxon>
        <taxon>Sphingomonas</taxon>
    </lineage>
</organism>
<dbReference type="OrthoDB" id="7616531at2"/>
<dbReference type="RefSeq" id="WP_107968430.1">
    <property type="nucleotide sequence ID" value="NZ_NWBU01000010.1"/>
</dbReference>
<name>A0A2T5FWD1_9SPHN</name>
<dbReference type="Proteomes" id="UP000244162">
    <property type="component" value="Unassembled WGS sequence"/>
</dbReference>
<keyword evidence="3" id="KW-1185">Reference proteome</keyword>
<dbReference type="Gene3D" id="1.20.1600.10">
    <property type="entry name" value="Outer membrane efflux proteins (OEP)"/>
    <property type="match status" value="1"/>
</dbReference>
<keyword evidence="1" id="KW-0732">Signal</keyword>
<evidence type="ECO:0000256" key="1">
    <source>
        <dbReference type="SAM" id="SignalP"/>
    </source>
</evidence>
<sequence>MRMIILAPLLAAIPGAALAEPLTFDAALQRAAREAPSLQANEAGVDATRSAAIAAGRLPDPTLDLGVQGFPVSGPNAGSFNRDDFTMTTIGLSQQFPNPAKRRAQRERAQADIGIAEAGAAAEAQNVRLETALAWVDLYYAKRRLAQLQRLDASLSELQATVSARLASGSARPSAALEPDQLRGAVNDRRSDLAAEVTKAQARLARFTGDLQADVSGDPPMLEVDRAQLAARLGGLPRLQALDAETRAADAETELARADKRPDWRVSTSYGRRDPAFGDLVSVGVSIDLPLFARRRQDPKIAARASEAERARLMRAAGERELAAALNGDLADHAMHHQRLMNARNTLVPLAKHRAELDMASYAAGKLDLGSALLSSLALAEAEVDALAREADVARDTIRINFTYGPITDGGTRP</sequence>
<reference evidence="2 3" key="1">
    <citation type="submission" date="2017-09" db="EMBL/GenBank/DDBJ databases">
        <title>Sphingomonas panjinensis sp.nov., isolated from oil-contaminated soil.</title>
        <authorList>
            <person name="Wang L."/>
            <person name="Chen L."/>
        </authorList>
    </citation>
    <scope>NUCLEOTIDE SEQUENCE [LARGE SCALE GENOMIC DNA]</scope>
    <source>
        <strain evidence="2 3">FW-11</strain>
    </source>
</reference>
<gene>
    <name evidence="2" type="ORF">CLG96_13160</name>
</gene>
<evidence type="ECO:0000313" key="2">
    <source>
        <dbReference type="EMBL" id="PTQ10082.1"/>
    </source>
</evidence>
<comment type="caution">
    <text evidence="2">The sequence shown here is derived from an EMBL/GenBank/DDBJ whole genome shotgun (WGS) entry which is preliminary data.</text>
</comment>
<feature type="chain" id="PRO_5015741926" evidence="1">
    <location>
        <begin position="20"/>
        <end position="414"/>
    </location>
</feature>
<evidence type="ECO:0000313" key="3">
    <source>
        <dbReference type="Proteomes" id="UP000244162"/>
    </source>
</evidence>
<dbReference type="EMBL" id="NWBU01000010">
    <property type="protein sequence ID" value="PTQ10082.1"/>
    <property type="molecule type" value="Genomic_DNA"/>
</dbReference>
<dbReference type="InterPro" id="IPR010131">
    <property type="entry name" value="MdtP/NodT-like"/>
</dbReference>
<dbReference type="GO" id="GO:0015562">
    <property type="term" value="F:efflux transmembrane transporter activity"/>
    <property type="evidence" value="ECO:0007669"/>
    <property type="project" value="InterPro"/>
</dbReference>